<gene>
    <name evidence="2" type="ORF">AVDCRST_MAG40-492</name>
</gene>
<feature type="compositionally biased region" description="Basic residues" evidence="1">
    <location>
        <begin position="56"/>
        <end position="67"/>
    </location>
</feature>
<feature type="region of interest" description="Disordered" evidence="1">
    <location>
        <begin position="1"/>
        <end position="120"/>
    </location>
</feature>
<keyword evidence="2" id="KW-0675">Receptor</keyword>
<accession>A0A6J4KGH4</accession>
<dbReference type="AlphaFoldDB" id="A0A6J4KGH4"/>
<protein>
    <submittedName>
        <fullName evidence="2">Chemotaxis regulator - transmits chemoreceptor signals to flagellar motor components CheY</fullName>
    </submittedName>
</protein>
<dbReference type="EMBL" id="CADCTX010000145">
    <property type="protein sequence ID" value="CAA9303187.1"/>
    <property type="molecule type" value="Genomic_DNA"/>
</dbReference>
<feature type="non-terminal residue" evidence="2">
    <location>
        <position position="120"/>
    </location>
</feature>
<keyword evidence="2" id="KW-0969">Cilium</keyword>
<feature type="compositionally biased region" description="Basic and acidic residues" evidence="1">
    <location>
        <begin position="68"/>
        <end position="82"/>
    </location>
</feature>
<proteinExistence type="predicted"/>
<keyword evidence="2" id="KW-0966">Cell projection</keyword>
<feature type="compositionally biased region" description="Gly residues" evidence="1">
    <location>
        <begin position="86"/>
        <end position="95"/>
    </location>
</feature>
<organism evidence="2">
    <name type="scientific">uncultured Gemmatimonadaceae bacterium</name>
    <dbReference type="NCBI Taxonomy" id="246130"/>
    <lineage>
        <taxon>Bacteria</taxon>
        <taxon>Pseudomonadati</taxon>
        <taxon>Gemmatimonadota</taxon>
        <taxon>Gemmatimonadia</taxon>
        <taxon>Gemmatimonadales</taxon>
        <taxon>Gemmatimonadaceae</taxon>
        <taxon>environmental samples</taxon>
    </lineage>
</organism>
<sequence length="120" mass="12727">ESYGTDLRRRHLHAHDGGRHPAAGRLRHRGRGRDGAAGGGEVQAAQARPRDDGHRDARHGRHRRRPRDHQVRPGRARADVQRDGPAGPGGGGDPGGRARLRREAVPAEPGAGSGAAGPRL</sequence>
<feature type="compositionally biased region" description="Gly residues" evidence="1">
    <location>
        <begin position="111"/>
        <end position="120"/>
    </location>
</feature>
<reference evidence="2" key="1">
    <citation type="submission" date="2020-02" db="EMBL/GenBank/DDBJ databases">
        <authorList>
            <person name="Meier V. D."/>
        </authorList>
    </citation>
    <scope>NUCLEOTIDE SEQUENCE</scope>
    <source>
        <strain evidence="2">AVDCRST_MAG40</strain>
    </source>
</reference>
<evidence type="ECO:0000313" key="2">
    <source>
        <dbReference type="EMBL" id="CAA9303187.1"/>
    </source>
</evidence>
<evidence type="ECO:0000256" key="1">
    <source>
        <dbReference type="SAM" id="MobiDB-lite"/>
    </source>
</evidence>
<name>A0A6J4KGH4_9BACT</name>
<keyword evidence="2" id="KW-0282">Flagellum</keyword>
<feature type="non-terminal residue" evidence="2">
    <location>
        <position position="1"/>
    </location>
</feature>